<name>A0ACB8FCX2_9SAUR</name>
<reference evidence="1" key="1">
    <citation type="submission" date="2021-08" db="EMBL/GenBank/DDBJ databases">
        <title>The first chromosome-level gecko genome reveals the dynamic sex chromosomes of Neotropical dwarf geckos (Sphaerodactylidae: Sphaerodactylus).</title>
        <authorList>
            <person name="Pinto B.J."/>
            <person name="Keating S.E."/>
            <person name="Gamble T."/>
        </authorList>
    </citation>
    <scope>NUCLEOTIDE SEQUENCE</scope>
    <source>
        <strain evidence="1">TG3544</strain>
    </source>
</reference>
<evidence type="ECO:0000313" key="2">
    <source>
        <dbReference type="Proteomes" id="UP000827872"/>
    </source>
</evidence>
<gene>
    <name evidence="1" type="ORF">K3G42_011897</name>
</gene>
<accession>A0ACB8FCX2</accession>
<protein>
    <submittedName>
        <fullName evidence="1">Uncharacterized protein</fullName>
    </submittedName>
</protein>
<sequence length="80" mass="8785">MPPRHPNPSRQVSNTGLRHPHECSRARVCPMPASTEDKACPRRLRDGRLCAATAACTAARNVVSNQLGHLEGFKEVRELA</sequence>
<proteinExistence type="predicted"/>
<comment type="caution">
    <text evidence="1">The sequence shown here is derived from an EMBL/GenBank/DDBJ whole genome shotgun (WGS) entry which is preliminary data.</text>
</comment>
<organism evidence="1 2">
    <name type="scientific">Sphaerodactylus townsendi</name>
    <dbReference type="NCBI Taxonomy" id="933632"/>
    <lineage>
        <taxon>Eukaryota</taxon>
        <taxon>Metazoa</taxon>
        <taxon>Chordata</taxon>
        <taxon>Craniata</taxon>
        <taxon>Vertebrata</taxon>
        <taxon>Euteleostomi</taxon>
        <taxon>Lepidosauria</taxon>
        <taxon>Squamata</taxon>
        <taxon>Bifurcata</taxon>
        <taxon>Gekkota</taxon>
        <taxon>Sphaerodactylidae</taxon>
        <taxon>Sphaerodactylus</taxon>
    </lineage>
</organism>
<evidence type="ECO:0000313" key="1">
    <source>
        <dbReference type="EMBL" id="KAH8003124.1"/>
    </source>
</evidence>
<dbReference type="EMBL" id="CM037622">
    <property type="protein sequence ID" value="KAH8003124.1"/>
    <property type="molecule type" value="Genomic_DNA"/>
</dbReference>
<dbReference type="Proteomes" id="UP000827872">
    <property type="component" value="Linkage Group LG09"/>
</dbReference>
<keyword evidence="2" id="KW-1185">Reference proteome</keyword>